<dbReference type="PANTHER" id="PTHR22930:SF85">
    <property type="entry name" value="GH03217P-RELATED"/>
    <property type="match status" value="1"/>
</dbReference>
<dbReference type="Proteomes" id="UP001353858">
    <property type="component" value="Unassembled WGS sequence"/>
</dbReference>
<sequence length="175" mass="20671">MCFLNVNARYFGATHDAAIWEVSTIHRHLKSRYELGERNTSLIGDSGYPLQPWMMTPIPDAPPESPEGIYTLRDTSARNVVERAFGVLKNRFRCLMKHRVLHYYHNKDGQIIYACVVLHNIYRLNNITDVEESYDDGNNNIHQNELNINRPWNEVNILEEGRLIRRHLKNWFRNH</sequence>
<keyword evidence="5" id="KW-0479">Metal-binding</keyword>
<keyword evidence="4" id="KW-0540">Nuclease</keyword>
<evidence type="ECO:0000313" key="10">
    <source>
        <dbReference type="Proteomes" id="UP001353858"/>
    </source>
</evidence>
<reference evidence="10" key="1">
    <citation type="submission" date="2023-01" db="EMBL/GenBank/DDBJ databases">
        <title>Key to firefly adult light organ development and bioluminescence: homeobox transcription factors regulate luciferase expression and transportation to peroxisome.</title>
        <authorList>
            <person name="Fu X."/>
        </authorList>
    </citation>
    <scope>NUCLEOTIDE SEQUENCE [LARGE SCALE GENOMIC DNA]</scope>
</reference>
<evidence type="ECO:0000259" key="8">
    <source>
        <dbReference type="Pfam" id="PF13359"/>
    </source>
</evidence>
<protein>
    <recommendedName>
        <fullName evidence="8">DDE Tnp4 domain-containing protein</fullName>
    </recommendedName>
</protein>
<dbReference type="InterPro" id="IPR045249">
    <property type="entry name" value="HARBI1-like"/>
</dbReference>
<proteinExistence type="inferred from homology"/>
<evidence type="ECO:0000256" key="4">
    <source>
        <dbReference type="ARBA" id="ARBA00022722"/>
    </source>
</evidence>
<evidence type="ECO:0000313" key="9">
    <source>
        <dbReference type="EMBL" id="KAK4887481.1"/>
    </source>
</evidence>
<dbReference type="AlphaFoldDB" id="A0AAN7PRH2"/>
<keyword evidence="6" id="KW-0378">Hydrolase</keyword>
<keyword evidence="10" id="KW-1185">Reference proteome</keyword>
<dbReference type="Pfam" id="PF13359">
    <property type="entry name" value="DDE_Tnp_4"/>
    <property type="match status" value="1"/>
</dbReference>
<evidence type="ECO:0000256" key="7">
    <source>
        <dbReference type="ARBA" id="ARBA00023242"/>
    </source>
</evidence>
<accession>A0AAN7PRH2</accession>
<evidence type="ECO:0000256" key="5">
    <source>
        <dbReference type="ARBA" id="ARBA00022723"/>
    </source>
</evidence>
<dbReference type="EMBL" id="JARPUR010000001">
    <property type="protein sequence ID" value="KAK4887481.1"/>
    <property type="molecule type" value="Genomic_DNA"/>
</dbReference>
<evidence type="ECO:0000256" key="1">
    <source>
        <dbReference type="ARBA" id="ARBA00001968"/>
    </source>
</evidence>
<gene>
    <name evidence="9" type="ORF">RN001_003752</name>
</gene>
<feature type="domain" description="DDE Tnp4" evidence="8">
    <location>
        <begin position="3"/>
        <end position="120"/>
    </location>
</feature>
<dbReference type="GO" id="GO:0004518">
    <property type="term" value="F:nuclease activity"/>
    <property type="evidence" value="ECO:0007669"/>
    <property type="project" value="UniProtKB-KW"/>
</dbReference>
<keyword evidence="7" id="KW-0539">Nucleus</keyword>
<dbReference type="GO" id="GO:0016787">
    <property type="term" value="F:hydrolase activity"/>
    <property type="evidence" value="ECO:0007669"/>
    <property type="project" value="UniProtKB-KW"/>
</dbReference>
<name>A0AAN7PRH2_9COLE</name>
<evidence type="ECO:0000256" key="6">
    <source>
        <dbReference type="ARBA" id="ARBA00022801"/>
    </source>
</evidence>
<dbReference type="GO" id="GO:0046872">
    <property type="term" value="F:metal ion binding"/>
    <property type="evidence" value="ECO:0007669"/>
    <property type="project" value="UniProtKB-KW"/>
</dbReference>
<comment type="subcellular location">
    <subcellularLocation>
        <location evidence="2">Nucleus</location>
    </subcellularLocation>
</comment>
<dbReference type="GO" id="GO:0005634">
    <property type="term" value="C:nucleus"/>
    <property type="evidence" value="ECO:0007669"/>
    <property type="project" value="UniProtKB-SubCell"/>
</dbReference>
<comment type="caution">
    <text evidence="9">The sequence shown here is derived from an EMBL/GenBank/DDBJ whole genome shotgun (WGS) entry which is preliminary data.</text>
</comment>
<dbReference type="PANTHER" id="PTHR22930">
    <property type="match status" value="1"/>
</dbReference>
<comment type="cofactor">
    <cofactor evidence="1">
        <name>a divalent metal cation</name>
        <dbReference type="ChEBI" id="CHEBI:60240"/>
    </cofactor>
</comment>
<dbReference type="InterPro" id="IPR027806">
    <property type="entry name" value="HARBI1_dom"/>
</dbReference>
<evidence type="ECO:0000256" key="3">
    <source>
        <dbReference type="ARBA" id="ARBA00006958"/>
    </source>
</evidence>
<organism evidence="9 10">
    <name type="scientific">Aquatica leii</name>
    <dbReference type="NCBI Taxonomy" id="1421715"/>
    <lineage>
        <taxon>Eukaryota</taxon>
        <taxon>Metazoa</taxon>
        <taxon>Ecdysozoa</taxon>
        <taxon>Arthropoda</taxon>
        <taxon>Hexapoda</taxon>
        <taxon>Insecta</taxon>
        <taxon>Pterygota</taxon>
        <taxon>Neoptera</taxon>
        <taxon>Endopterygota</taxon>
        <taxon>Coleoptera</taxon>
        <taxon>Polyphaga</taxon>
        <taxon>Elateriformia</taxon>
        <taxon>Elateroidea</taxon>
        <taxon>Lampyridae</taxon>
        <taxon>Luciolinae</taxon>
        <taxon>Aquatica</taxon>
    </lineage>
</organism>
<comment type="similarity">
    <text evidence="3">Belongs to the HARBI1 family.</text>
</comment>
<evidence type="ECO:0000256" key="2">
    <source>
        <dbReference type="ARBA" id="ARBA00004123"/>
    </source>
</evidence>